<dbReference type="InterPro" id="IPR041383">
    <property type="entry name" value="RuvC_III"/>
</dbReference>
<dbReference type="RefSeq" id="WP_045466803.1">
    <property type="nucleotide sequence ID" value="NZ_BBLT01000008.1"/>
</dbReference>
<keyword evidence="8 12" id="KW-0051">Antiviral defense</keyword>
<evidence type="ECO:0000256" key="10">
    <source>
        <dbReference type="ARBA" id="ARBA00023211"/>
    </source>
</evidence>
<dbReference type="PROSITE" id="PS51749">
    <property type="entry name" value="HNH_CAS9"/>
    <property type="match status" value="1"/>
</dbReference>
<evidence type="ECO:0000256" key="9">
    <source>
        <dbReference type="ARBA" id="ARBA00023125"/>
    </source>
</evidence>
<dbReference type="InterPro" id="IPR003615">
    <property type="entry name" value="HNH_nuc"/>
</dbReference>
<dbReference type="GO" id="GO:0004519">
    <property type="term" value="F:endonuclease activity"/>
    <property type="evidence" value="ECO:0007669"/>
    <property type="project" value="UniProtKB-UniRule"/>
</dbReference>
<comment type="subunit">
    <text evidence="11 12">Monomer. Binds crRNA and tracrRNA.</text>
</comment>
<evidence type="ECO:0000256" key="4">
    <source>
        <dbReference type="ARBA" id="ARBA00022759"/>
    </source>
</evidence>
<dbReference type="GO" id="GO:0046872">
    <property type="term" value="F:metal ion binding"/>
    <property type="evidence" value="ECO:0007669"/>
    <property type="project" value="UniProtKB-UniRule"/>
</dbReference>
<keyword evidence="4 12" id="KW-0255">Endonuclease</keyword>
<organism evidence="14 15">
    <name type="scientific">Sporocytophaga myxococcoides</name>
    <dbReference type="NCBI Taxonomy" id="153721"/>
    <lineage>
        <taxon>Bacteria</taxon>
        <taxon>Pseudomonadati</taxon>
        <taxon>Bacteroidota</taxon>
        <taxon>Cytophagia</taxon>
        <taxon>Cytophagales</taxon>
        <taxon>Cytophagaceae</taxon>
        <taxon>Sporocytophaga</taxon>
    </lineage>
</organism>
<keyword evidence="10" id="KW-0464">Manganese</keyword>
<dbReference type="Pfam" id="PF13395">
    <property type="entry name" value="HNH_4"/>
    <property type="match status" value="1"/>
</dbReference>
<feature type="binding site" evidence="12">
    <location>
        <position position="8"/>
    </location>
    <ligand>
        <name>Mg(2+)</name>
        <dbReference type="ChEBI" id="CHEBI:18420"/>
        <label>1</label>
    </ligand>
</feature>
<dbReference type="eggNOG" id="COG3513">
    <property type="taxonomic scope" value="Bacteria"/>
</dbReference>
<dbReference type="InterPro" id="IPR028629">
    <property type="entry name" value="Cas9"/>
</dbReference>
<evidence type="ECO:0000256" key="1">
    <source>
        <dbReference type="ARBA" id="ARBA00001946"/>
    </source>
</evidence>
<evidence type="ECO:0000313" key="15">
    <source>
        <dbReference type="Proteomes" id="UP000030185"/>
    </source>
</evidence>
<evidence type="ECO:0000256" key="8">
    <source>
        <dbReference type="ARBA" id="ARBA00023118"/>
    </source>
</evidence>
<keyword evidence="5 12" id="KW-0378">Hydrolase</keyword>
<evidence type="ECO:0000256" key="11">
    <source>
        <dbReference type="ARBA" id="ARBA00046380"/>
    </source>
</evidence>
<evidence type="ECO:0000256" key="2">
    <source>
        <dbReference type="ARBA" id="ARBA00022722"/>
    </source>
</evidence>
<dbReference type="InterPro" id="IPR036397">
    <property type="entry name" value="RNaseH_sf"/>
</dbReference>
<comment type="caution">
    <text evidence="14">The sequence shown here is derived from an EMBL/GenBank/DDBJ whole genome shotgun (WGS) entry which is preliminary data.</text>
</comment>
<dbReference type="InterPro" id="IPR033114">
    <property type="entry name" value="HNH_CAS9"/>
</dbReference>
<dbReference type="GO" id="GO:0043571">
    <property type="term" value="P:maintenance of CRISPR repeat elements"/>
    <property type="evidence" value="ECO:0007669"/>
    <property type="project" value="UniProtKB-UniRule"/>
</dbReference>
<proteinExistence type="inferred from homology"/>
<dbReference type="GO" id="GO:0003677">
    <property type="term" value="F:DNA binding"/>
    <property type="evidence" value="ECO:0007669"/>
    <property type="project" value="UniProtKB-UniRule"/>
</dbReference>
<feature type="binding site" evidence="12">
    <location>
        <position position="8"/>
    </location>
    <ligand>
        <name>Mg(2+)</name>
        <dbReference type="ChEBI" id="CHEBI:18420"/>
        <label>2</label>
    </ligand>
</feature>
<dbReference type="InterPro" id="IPR032239">
    <property type="entry name" value="Cas9-BH"/>
</dbReference>
<dbReference type="EC" id="3.1.-.-" evidence="12"/>
<evidence type="ECO:0000256" key="3">
    <source>
        <dbReference type="ARBA" id="ARBA00022723"/>
    </source>
</evidence>
<comment type="domain">
    <text evidence="12">Has 2 endonuclease domains. The discontinuous RuvC-like domain cleaves the target DNA noncomplementary to crRNA while the HNH nuclease domain cleaves the target DNA complementary to crRNA.</text>
</comment>
<keyword evidence="3 12" id="KW-0479">Metal-binding</keyword>
<accession>A0A098LI38</accession>
<gene>
    <name evidence="12" type="primary">cas9</name>
    <name evidence="14" type="ORF">MYP_3860</name>
</gene>
<evidence type="ECO:0000259" key="13">
    <source>
        <dbReference type="PROSITE" id="PS51749"/>
    </source>
</evidence>
<dbReference type="Pfam" id="PF16593">
    <property type="entry name" value="Cas9-BH"/>
    <property type="match status" value="1"/>
</dbReference>
<feature type="binding site" evidence="12">
    <location>
        <position position="1061"/>
    </location>
    <ligand>
        <name>Mg(2+)</name>
        <dbReference type="ChEBI" id="CHEBI:18420"/>
        <label>2</label>
    </ligand>
</feature>
<dbReference type="Proteomes" id="UP000030185">
    <property type="component" value="Unassembled WGS sequence"/>
</dbReference>
<comment type="cofactor">
    <cofactor evidence="1 12">
        <name>Mg(2+)</name>
        <dbReference type="ChEBI" id="CHEBI:18420"/>
    </cofactor>
</comment>
<protein>
    <recommendedName>
        <fullName evidence="12">CRISPR-associated endonuclease Cas9</fullName>
        <ecNumber evidence="12">3.1.-.-</ecNumber>
    </recommendedName>
</protein>
<feature type="binding site" evidence="12">
    <location>
        <position position="747"/>
    </location>
    <ligand>
        <name>Mg(2+)</name>
        <dbReference type="ChEBI" id="CHEBI:18420"/>
        <label>2</label>
    </ligand>
</feature>
<dbReference type="EMBL" id="BBLT01000008">
    <property type="protein sequence ID" value="GAL86630.1"/>
    <property type="molecule type" value="Genomic_DNA"/>
</dbReference>
<evidence type="ECO:0000256" key="5">
    <source>
        <dbReference type="ARBA" id="ARBA00022801"/>
    </source>
</evidence>
<keyword evidence="7 12" id="KW-0694">RNA-binding</keyword>
<keyword evidence="6 12" id="KW-0460">Magnesium</keyword>
<sequence length="1453" mass="170150">MKTVLGLDLGTNSIGWALIQHDFDSKKGEILGMGSRIIPMSQDILGEFGKGNSVSQTADRTKFRSARRLRERHLLRRERLHRVLNILGFLPRHYAADIDFEKRLGQFFEGKEPKLAYDNNQFIFTKSFGKMLADFRQHQPDFLKDEKSNDLLIPYDWSIYYLRKEALTKKIEKEELAWIILNFNQKRGYYQLRGEEEEENLNKLVEFHSLKIIDVVADEKLNNKGETWYSLLLENGWTYRRSSKVPLFDWKEKVRDFIVTTDINDDGSVKTDKEGNEKRSFRAPSDDDWTLLKKKTEQDIDKSRKPIGAYIYDAILKNPKQKINGKLVRTVERKFYKEELKLILQKQKEFHPELQSTDLYNECIRELYKNNDAHQLQLNKKDFVHLFLEDIIFYQRPLRSQKSSVGNCPLEFRKFKDSEGIEKVEYLKTIPKSNPYFQEFRIWQWMYNLSIYKKDDDENVTRDFLKTIEDWEDLFEFLNHRKDIEQETLLKFLLGKNGVKGKALKVEAGKFRWNYVSDKIYPCNETKALIISKLEKVKGVEEKFLTEEIEYKLWHLIYSVTDKVEYEKALKAFAGKQKLDLVSFVDSFKRFPPFKNEYGAYSEKAIKKILPLLRTGKSWNWMAIDSKVRDRINKIITGEFDEEIKNKVREKAEKHSLKKENDFQGLPLWLAQYVVYGRHSEASFSGKWNSVDDLKKYLEEFKQHSLRNPIVEQVLTETLRVVADIWQFYGKGEKDFFSEIHIELGREMKNTAEDRKEMSAIIQANETTNLRIKALLNELLQDKKVENVRPYSPSQQEILKIYEDGVLSSDIEIPDDIQKISKAAQPTKSELQRYKLWLEQKYRSPYTGAMIPLGKLFTSEYEIEHIIPQSLYFDDSFSNKVICESAVNKLKDSRLGMEFIKECHGMVVETGFGKSVTVFEEETYRDFVVQNYSKNHSKKSKLLLEEIPEKMIERQMNDTRYISKFISSVLSNIVREEVNDDGVNSKNIVPGNGKITTQLKQDWGLNDIWNELILPRFERLNVLTDSKHFTAWSENHQRLLPTVPIGLSKGFSKKRIDHRHHALDALVIACASRNHINFLNNAHAIDKKKNSEEKQKFRHDLKAILCDKKYSDKSEKNYRWIFKKPWDNFTIDSKNALDKIIVSFKQNLRIINKATNRYEKWVDRDGIKVKEWHKQEGINWATRKPLHKDTVSGKVDLKRVTVPEGKILTATRKSLDTSFDLKVIESITDTGIQKILKNYLTSKSNNPELAFSSEGVEDMNKNIRKYNDGKLHQPIYKVRIFELGSKFPLGQFGNKKFKYVETAKGTNLFFAVYEDENKNRNYETIPLNVVIERQKQGLSSVPIKSEKGHKLLFYLSPNDIVYVPGSNEEFSIDRLYRFTDSSDKTANFIPLSVSSLIFSSNKNEQKKIGISYPIQDEFGLGSPQSKNQKSIDGIMIKEKCVKVNIDRLGRVSF</sequence>
<dbReference type="STRING" id="153721.MYP_3860"/>
<comment type="similarity">
    <text evidence="12">Belongs to the CRISPR-associated Cas9 family.</text>
</comment>
<evidence type="ECO:0000256" key="12">
    <source>
        <dbReference type="HAMAP-Rule" id="MF_01480"/>
    </source>
</evidence>
<dbReference type="Pfam" id="PF18541">
    <property type="entry name" value="RuvC_III"/>
    <property type="match status" value="1"/>
</dbReference>
<dbReference type="GO" id="GO:0016787">
    <property type="term" value="F:hydrolase activity"/>
    <property type="evidence" value="ECO:0007669"/>
    <property type="project" value="UniProtKB-KW"/>
</dbReference>
<dbReference type="OrthoDB" id="9777169at2"/>
<feature type="active site" description="For RuvC-like nuclease domain" evidence="12">
    <location>
        <position position="8"/>
    </location>
</feature>
<keyword evidence="2 12" id="KW-0540">Nuclease</keyword>
<comment type="function">
    <text evidence="12">CRISPR (clustered regularly interspaced short palindromic repeat) is an adaptive immune system that provides protection against mobile genetic elements (viruses, transposable elements and conjugative plasmids). CRISPR clusters contain spacers, sequences complementary to antecedent mobile elements, and target invading nucleic acids. CRISPR clusters are transcribed and processed into CRISPR RNA (crRNA). In type II CRISPR systems correct processing of pre-crRNA requires a trans-encoded small RNA (tracrRNA), endogenous ribonuclease 3 (rnc) and this protein. The tracrRNA serves as a guide for ribonuclease 3-aided processing of pre-crRNA. Subsequently Cas9/crRNA/tracrRNA endonucleolytically cleaves linear or circular dsDNA target complementary to the spacer; Cas9 is inactive in the absence of the 2 guide RNAs (gRNA). Cas9 recognizes the protospacer adjacent motif (PAM) in the CRISPR repeat sequences to help distinguish self versus nonself, as targets within the bacterial CRISPR locus do not have PAMs. PAM recognition is also required for catalytic activity.</text>
</comment>
<dbReference type="HAMAP" id="MF_01480">
    <property type="entry name" value="Cas9"/>
    <property type="match status" value="1"/>
</dbReference>
<dbReference type="GO" id="GO:0003723">
    <property type="term" value="F:RNA binding"/>
    <property type="evidence" value="ECO:0007669"/>
    <property type="project" value="UniProtKB-UniRule"/>
</dbReference>
<feature type="active site" description="Proton acceptor for HNH nuclease domain" evidence="12">
    <location>
        <position position="865"/>
    </location>
</feature>
<name>A0A098LI38_9BACT</name>
<feature type="binding site" evidence="12">
    <location>
        <position position="747"/>
    </location>
    <ligand>
        <name>Mg(2+)</name>
        <dbReference type="ChEBI" id="CHEBI:18420"/>
        <label>1</label>
    </ligand>
</feature>
<feature type="binding site" evidence="12">
    <location>
        <position position="743"/>
    </location>
    <ligand>
        <name>Mg(2+)</name>
        <dbReference type="ChEBI" id="CHEBI:18420"/>
        <label>1</label>
    </ligand>
</feature>
<dbReference type="GO" id="GO:0051607">
    <property type="term" value="P:defense response to virus"/>
    <property type="evidence" value="ECO:0007669"/>
    <property type="project" value="UniProtKB-UniRule"/>
</dbReference>
<evidence type="ECO:0000313" key="14">
    <source>
        <dbReference type="EMBL" id="GAL86630.1"/>
    </source>
</evidence>
<evidence type="ECO:0000256" key="6">
    <source>
        <dbReference type="ARBA" id="ARBA00022842"/>
    </source>
</evidence>
<dbReference type="NCBIfam" id="TIGR01865">
    <property type="entry name" value="cas_Csn1"/>
    <property type="match status" value="1"/>
</dbReference>
<feature type="domain" description="HNH Cas9-type" evidence="13">
    <location>
        <begin position="784"/>
        <end position="956"/>
    </location>
</feature>
<reference evidence="14 15" key="1">
    <citation type="submission" date="2014-09" db="EMBL/GenBank/DDBJ databases">
        <title>Sporocytophaga myxococcoides PG-01 genome sequencing.</title>
        <authorList>
            <person name="Liu L."/>
            <person name="Gao P.J."/>
            <person name="Chen G.J."/>
            <person name="Wang L.S."/>
        </authorList>
    </citation>
    <scope>NUCLEOTIDE SEQUENCE [LARGE SCALE GENOMIC DNA]</scope>
    <source>
        <strain evidence="14 15">PG-01</strain>
    </source>
</reference>
<keyword evidence="9 12" id="KW-0238">DNA-binding</keyword>
<evidence type="ECO:0000256" key="7">
    <source>
        <dbReference type="ARBA" id="ARBA00022884"/>
    </source>
</evidence>
<dbReference type="Gene3D" id="1.10.30.50">
    <property type="match status" value="1"/>
</dbReference>
<dbReference type="Gene3D" id="3.30.420.10">
    <property type="entry name" value="Ribonuclease H-like superfamily/Ribonuclease H"/>
    <property type="match status" value="2"/>
</dbReference>
<keyword evidence="15" id="KW-1185">Reference proteome</keyword>